<evidence type="ECO:0008006" key="4">
    <source>
        <dbReference type="Google" id="ProtNLM"/>
    </source>
</evidence>
<name>A0A3P7SL81_HAEPC</name>
<accession>A0A3P7SL81</accession>
<dbReference type="InterPro" id="IPR028823">
    <property type="entry name" value="NALCN"/>
</dbReference>
<dbReference type="PANTHER" id="PTHR46141">
    <property type="entry name" value="SODIUM LEAK CHANNEL NON-SELECTIVE PROTEIN"/>
    <property type="match status" value="1"/>
</dbReference>
<dbReference type="GO" id="GO:0005886">
    <property type="term" value="C:plasma membrane"/>
    <property type="evidence" value="ECO:0007669"/>
    <property type="project" value="TreeGrafter"/>
</dbReference>
<evidence type="ECO:0000256" key="1">
    <source>
        <dbReference type="SAM" id="Phobius"/>
    </source>
</evidence>
<evidence type="ECO:0000313" key="3">
    <source>
        <dbReference type="Proteomes" id="UP000268014"/>
    </source>
</evidence>
<feature type="transmembrane region" description="Helical" evidence="1">
    <location>
        <begin position="95"/>
        <end position="114"/>
    </location>
</feature>
<keyword evidence="1" id="KW-0812">Transmembrane</keyword>
<feature type="transmembrane region" description="Helical" evidence="1">
    <location>
        <begin position="61"/>
        <end position="83"/>
    </location>
</feature>
<keyword evidence="3" id="KW-1185">Reference proteome</keyword>
<protein>
    <recommendedName>
        <fullName evidence="4">Ion_trans domain-containing protein</fullName>
    </recommendedName>
</protein>
<dbReference type="GO" id="GO:0032224">
    <property type="term" value="P:positive regulation of synaptic transmission, cholinergic"/>
    <property type="evidence" value="ECO:0007669"/>
    <property type="project" value="TreeGrafter"/>
</dbReference>
<feature type="transmembrane region" description="Helical" evidence="1">
    <location>
        <begin position="120"/>
        <end position="136"/>
    </location>
</feature>
<keyword evidence="1" id="KW-1133">Transmembrane helix</keyword>
<keyword evidence="1" id="KW-0472">Membrane</keyword>
<gene>
    <name evidence="2" type="ORF">HPLM_LOCUS1265</name>
</gene>
<dbReference type="EMBL" id="UZAF01001572">
    <property type="protein sequence ID" value="VDO08686.1"/>
    <property type="molecule type" value="Genomic_DNA"/>
</dbReference>
<dbReference type="GO" id="GO:0032230">
    <property type="term" value="P:positive regulation of synaptic transmission, GABAergic"/>
    <property type="evidence" value="ECO:0007669"/>
    <property type="project" value="TreeGrafter"/>
</dbReference>
<dbReference type="OrthoDB" id="5840639at2759"/>
<organism evidence="2 3">
    <name type="scientific">Haemonchus placei</name>
    <name type="common">Barber's pole worm</name>
    <dbReference type="NCBI Taxonomy" id="6290"/>
    <lineage>
        <taxon>Eukaryota</taxon>
        <taxon>Metazoa</taxon>
        <taxon>Ecdysozoa</taxon>
        <taxon>Nematoda</taxon>
        <taxon>Chromadorea</taxon>
        <taxon>Rhabditida</taxon>
        <taxon>Rhabditina</taxon>
        <taxon>Rhabditomorpha</taxon>
        <taxon>Strongyloidea</taxon>
        <taxon>Trichostrongylidae</taxon>
        <taxon>Haemonchus</taxon>
    </lineage>
</organism>
<dbReference type="STRING" id="6290.A0A3P7SL81"/>
<sequence>MHFFVAVPSSSFDPAPQKKLKTFTYTFGYIIVILRFFTIASRNSTLKMLMLTVVMGMFRSFFIITAMFLLVLFYAYTGVILFGMVKYGQAVSKYVLLYLLLIIFIFISLFRFYYLLFLFLLYYFVFYFNFIFRFIFRS</sequence>
<evidence type="ECO:0000313" key="2">
    <source>
        <dbReference type="EMBL" id="VDO08686.1"/>
    </source>
</evidence>
<dbReference type="PANTHER" id="PTHR46141:SF2">
    <property type="entry name" value="ION TRANSPORT DOMAIN-CONTAINING PROTEIN"/>
    <property type="match status" value="1"/>
</dbReference>
<reference evidence="2 3" key="1">
    <citation type="submission" date="2018-11" db="EMBL/GenBank/DDBJ databases">
        <authorList>
            <consortium name="Pathogen Informatics"/>
        </authorList>
    </citation>
    <scope>NUCLEOTIDE SEQUENCE [LARGE SCALE GENOMIC DNA]</scope>
    <source>
        <strain evidence="2 3">MHpl1</strain>
    </source>
</reference>
<feature type="transmembrane region" description="Helical" evidence="1">
    <location>
        <begin position="22"/>
        <end position="41"/>
    </location>
</feature>
<proteinExistence type="predicted"/>
<dbReference type="GO" id="GO:0005261">
    <property type="term" value="F:monoatomic cation channel activity"/>
    <property type="evidence" value="ECO:0007669"/>
    <property type="project" value="InterPro"/>
</dbReference>
<dbReference type="AlphaFoldDB" id="A0A3P7SL81"/>
<dbReference type="Proteomes" id="UP000268014">
    <property type="component" value="Unassembled WGS sequence"/>
</dbReference>